<dbReference type="EMBL" id="JAUKUD010000003">
    <property type="protein sequence ID" value="KAK0749848.1"/>
    <property type="molecule type" value="Genomic_DNA"/>
</dbReference>
<keyword evidence="2" id="KW-0812">Transmembrane</keyword>
<reference evidence="3" key="1">
    <citation type="submission" date="2023-06" db="EMBL/GenBank/DDBJ databases">
        <title>Genome-scale phylogeny and comparative genomics of the fungal order Sordariales.</title>
        <authorList>
            <consortium name="Lawrence Berkeley National Laboratory"/>
            <person name="Hensen N."/>
            <person name="Bonometti L."/>
            <person name="Westerberg I."/>
            <person name="Brannstrom I.O."/>
            <person name="Guillou S."/>
            <person name="Cros-Aarteil S."/>
            <person name="Calhoun S."/>
            <person name="Haridas S."/>
            <person name="Kuo A."/>
            <person name="Mondo S."/>
            <person name="Pangilinan J."/>
            <person name="Riley R."/>
            <person name="LaButti K."/>
            <person name="Andreopoulos B."/>
            <person name="Lipzen A."/>
            <person name="Chen C."/>
            <person name="Yanf M."/>
            <person name="Daum C."/>
            <person name="Ng V."/>
            <person name="Clum A."/>
            <person name="Steindorff A."/>
            <person name="Ohm R."/>
            <person name="Martin F."/>
            <person name="Silar P."/>
            <person name="Natvig D."/>
            <person name="Lalanne C."/>
            <person name="Gautier V."/>
            <person name="Ament-velasquez S.L."/>
            <person name="Kruys A."/>
            <person name="Hutchinson M.I."/>
            <person name="Powell A.J."/>
            <person name="Barry K."/>
            <person name="Miller A.N."/>
            <person name="Grigoriev I.V."/>
            <person name="Debuchy R."/>
            <person name="Gladieux P."/>
            <person name="Thoren M.H."/>
            <person name="Johannesson H."/>
        </authorList>
    </citation>
    <scope>NUCLEOTIDE SEQUENCE</scope>
    <source>
        <strain evidence="3">SMH3187-1</strain>
    </source>
</reference>
<evidence type="ECO:0000313" key="3">
    <source>
        <dbReference type="EMBL" id="KAK0749848.1"/>
    </source>
</evidence>
<name>A0AA40K8F2_9PEZI</name>
<comment type="caution">
    <text evidence="3">The sequence shown here is derived from an EMBL/GenBank/DDBJ whole genome shotgun (WGS) entry which is preliminary data.</text>
</comment>
<feature type="transmembrane region" description="Helical" evidence="2">
    <location>
        <begin position="20"/>
        <end position="44"/>
    </location>
</feature>
<feature type="region of interest" description="Disordered" evidence="1">
    <location>
        <begin position="233"/>
        <end position="288"/>
    </location>
</feature>
<gene>
    <name evidence="3" type="ORF">B0T18DRAFT_323155</name>
</gene>
<feature type="transmembrane region" description="Helical" evidence="2">
    <location>
        <begin position="64"/>
        <end position="82"/>
    </location>
</feature>
<accession>A0AA40K8F2</accession>
<keyword evidence="2" id="KW-1133">Transmembrane helix</keyword>
<dbReference type="Proteomes" id="UP001172155">
    <property type="component" value="Unassembled WGS sequence"/>
</dbReference>
<protein>
    <recommendedName>
        <fullName evidence="5">Transmembrane protein</fullName>
    </recommendedName>
</protein>
<proteinExistence type="predicted"/>
<dbReference type="AlphaFoldDB" id="A0AA40K8F2"/>
<evidence type="ECO:0000313" key="4">
    <source>
        <dbReference type="Proteomes" id="UP001172155"/>
    </source>
</evidence>
<feature type="transmembrane region" description="Helical" evidence="2">
    <location>
        <begin position="133"/>
        <end position="152"/>
    </location>
</feature>
<sequence length="288" mass="31239">MAAINVDHVFFQRAKWRLQLLIPAWIFQIVVLLGLMGIFAYRVAETVDHYSESKQNGQIPMVEIVWESTNVAFSTLALVCTMTEIAKAAAETLTPFAMVCTHILKLTLALAMLALDIVVHIQGLDHEYSSVGLALDCAFLAVAILTLVYTILTYRRLLAYEAYQLPSADADAKRPPRPRDLELGNHVSITAPNAASPGEQRAGPEGDVVRRIGVDFGWSATATARARTGSLVGSGVVPRGKASPTPPPSAGELRRAQSFVPEIGRAEEEEDEEGYDVVRRGSGGVGRR</sequence>
<feature type="transmembrane region" description="Helical" evidence="2">
    <location>
        <begin position="103"/>
        <end position="121"/>
    </location>
</feature>
<evidence type="ECO:0000256" key="2">
    <source>
        <dbReference type="SAM" id="Phobius"/>
    </source>
</evidence>
<keyword evidence="2" id="KW-0472">Membrane</keyword>
<evidence type="ECO:0000256" key="1">
    <source>
        <dbReference type="SAM" id="MobiDB-lite"/>
    </source>
</evidence>
<evidence type="ECO:0008006" key="5">
    <source>
        <dbReference type="Google" id="ProtNLM"/>
    </source>
</evidence>
<organism evidence="3 4">
    <name type="scientific">Schizothecium vesticola</name>
    <dbReference type="NCBI Taxonomy" id="314040"/>
    <lineage>
        <taxon>Eukaryota</taxon>
        <taxon>Fungi</taxon>
        <taxon>Dikarya</taxon>
        <taxon>Ascomycota</taxon>
        <taxon>Pezizomycotina</taxon>
        <taxon>Sordariomycetes</taxon>
        <taxon>Sordariomycetidae</taxon>
        <taxon>Sordariales</taxon>
        <taxon>Schizotheciaceae</taxon>
        <taxon>Schizothecium</taxon>
    </lineage>
</organism>
<keyword evidence="4" id="KW-1185">Reference proteome</keyword>